<evidence type="ECO:0000259" key="3">
    <source>
        <dbReference type="SMART" id="SM00479"/>
    </source>
</evidence>
<evidence type="ECO:0000256" key="1">
    <source>
        <dbReference type="ARBA" id="ARBA00022722"/>
    </source>
</evidence>
<name>A0A0A6PKB2_9GAMM</name>
<dbReference type="Gene3D" id="3.30.420.10">
    <property type="entry name" value="Ribonuclease H-like superfamily/Ribonuclease H"/>
    <property type="match status" value="1"/>
</dbReference>
<dbReference type="Pfam" id="PF00929">
    <property type="entry name" value="RNase_T"/>
    <property type="match status" value="1"/>
</dbReference>
<protein>
    <recommendedName>
        <fullName evidence="3">Exonuclease domain-containing protein</fullName>
    </recommendedName>
</protein>
<dbReference type="EMBL" id="JSZA02000126">
    <property type="protein sequence ID" value="KHD10619.1"/>
    <property type="molecule type" value="Genomic_DNA"/>
</dbReference>
<keyword evidence="1" id="KW-0540">Nuclease</keyword>
<dbReference type="SMART" id="SM00479">
    <property type="entry name" value="EXOIII"/>
    <property type="match status" value="1"/>
</dbReference>
<dbReference type="GO" id="GO:0003676">
    <property type="term" value="F:nucleic acid binding"/>
    <property type="evidence" value="ECO:0007669"/>
    <property type="project" value="InterPro"/>
</dbReference>
<dbReference type="Proteomes" id="UP000030428">
    <property type="component" value="Unassembled WGS sequence"/>
</dbReference>
<keyword evidence="5" id="KW-1185">Reference proteome</keyword>
<dbReference type="GO" id="GO:0006259">
    <property type="term" value="P:DNA metabolic process"/>
    <property type="evidence" value="ECO:0007669"/>
    <property type="project" value="UniProtKB-ARBA"/>
</dbReference>
<proteinExistence type="predicted"/>
<dbReference type="SUPFAM" id="SSF53098">
    <property type="entry name" value="Ribonuclease H-like"/>
    <property type="match status" value="1"/>
</dbReference>
<dbReference type="InterPro" id="IPR012337">
    <property type="entry name" value="RNaseH-like_sf"/>
</dbReference>
<dbReference type="CDD" id="cd06127">
    <property type="entry name" value="DEDDh"/>
    <property type="match status" value="1"/>
</dbReference>
<dbReference type="AlphaFoldDB" id="A0A0A6PKB2"/>
<keyword evidence="2" id="KW-0378">Hydrolase</keyword>
<reference evidence="4 5" key="1">
    <citation type="journal article" date="2016" name="Front. Microbiol.">
        <title>Single-Cell (Meta-)Genomics of a Dimorphic Candidatus Thiomargarita nelsonii Reveals Genomic Plasticity.</title>
        <authorList>
            <person name="Flood B.E."/>
            <person name="Fliss P."/>
            <person name="Jones D.S."/>
            <person name="Dick G.J."/>
            <person name="Jain S."/>
            <person name="Kaster A.K."/>
            <person name="Winkel M."/>
            <person name="Mussmann M."/>
            <person name="Bailey J."/>
        </authorList>
    </citation>
    <scope>NUCLEOTIDE SEQUENCE [LARGE SCALE GENOMIC DNA]</scope>
    <source>
        <strain evidence="4">Hydrate Ridge</strain>
    </source>
</reference>
<organism evidence="4 5">
    <name type="scientific">Candidatus Thiomargarita nelsonii</name>
    <dbReference type="NCBI Taxonomy" id="1003181"/>
    <lineage>
        <taxon>Bacteria</taxon>
        <taxon>Pseudomonadati</taxon>
        <taxon>Pseudomonadota</taxon>
        <taxon>Gammaproteobacteria</taxon>
        <taxon>Thiotrichales</taxon>
        <taxon>Thiotrichaceae</taxon>
        <taxon>Thiomargarita</taxon>
    </lineage>
</organism>
<accession>A0A0A6PKB2</accession>
<dbReference type="InterPro" id="IPR036397">
    <property type="entry name" value="RNaseH_sf"/>
</dbReference>
<keyword evidence="2" id="KW-0269">Exonuclease</keyword>
<dbReference type="InterPro" id="IPR013520">
    <property type="entry name" value="Ribonucl_H"/>
</dbReference>
<sequence>MLKTLKNWHNRRQLNAEKYAFLFDEAPDEDLICFDCETSHLNPKKAEILSIGAVNHHLRHCDLENGLQVEEAILCFLYFIGSRPLVGYYLEFDVAMINKYLKPLLGISLPNEQVDVSGLYYDYKQNVFNPIPINLRFDAILKDLDLPVFGQHDALNDALMTAMMYIKLQNI</sequence>
<feature type="domain" description="Exonuclease" evidence="3">
    <location>
        <begin position="30"/>
        <end position="169"/>
    </location>
</feature>
<evidence type="ECO:0000313" key="5">
    <source>
        <dbReference type="Proteomes" id="UP000030428"/>
    </source>
</evidence>
<evidence type="ECO:0000256" key="2">
    <source>
        <dbReference type="ARBA" id="ARBA00022839"/>
    </source>
</evidence>
<comment type="caution">
    <text evidence="4">The sequence shown here is derived from an EMBL/GenBank/DDBJ whole genome shotgun (WGS) entry which is preliminary data.</text>
</comment>
<evidence type="ECO:0000313" key="4">
    <source>
        <dbReference type="EMBL" id="KHD10619.1"/>
    </source>
</evidence>
<gene>
    <name evidence="4" type="ORF">PN36_24355</name>
</gene>
<dbReference type="GO" id="GO:0004527">
    <property type="term" value="F:exonuclease activity"/>
    <property type="evidence" value="ECO:0007669"/>
    <property type="project" value="UniProtKB-KW"/>
</dbReference>